<sequence>MLNANLQNYQREMSHLISFSCLYQTLDLLHLVAQLYNITGQSIEWLGYAVSTTFIPSIVGESYLVAANGLQSLWSLVLAIIDAYALLVGCRLQNPRLVSLFAVGDGPGEIRTSFLFVKFKPCCWRLQVTSTLTFTSACASAGITVLIENDLGACRKNHCTQLKTATAMSFFCWFTALPSFLFNFWSLASR</sequence>
<comment type="subunit">
    <text evidence="1">Homodimer and heterodimers.</text>
</comment>
<keyword evidence="4" id="KW-1185">Reference proteome</keyword>
<evidence type="ECO:0000256" key="2">
    <source>
        <dbReference type="SAM" id="Phobius"/>
    </source>
</evidence>
<dbReference type="InterPro" id="IPR045009">
    <property type="entry name" value="CASPL-5"/>
</dbReference>
<accession>A0A2G9I715</accession>
<keyword evidence="2" id="KW-0812">Transmembrane</keyword>
<dbReference type="STRING" id="429701.A0A2G9I715"/>
<keyword evidence="2" id="KW-0472">Membrane</keyword>
<dbReference type="EMBL" id="NKXS01000217">
    <property type="protein sequence ID" value="PIN25553.1"/>
    <property type="molecule type" value="Genomic_DNA"/>
</dbReference>
<organism evidence="3 4">
    <name type="scientific">Handroanthus impetiginosus</name>
    <dbReference type="NCBI Taxonomy" id="429701"/>
    <lineage>
        <taxon>Eukaryota</taxon>
        <taxon>Viridiplantae</taxon>
        <taxon>Streptophyta</taxon>
        <taxon>Embryophyta</taxon>
        <taxon>Tracheophyta</taxon>
        <taxon>Spermatophyta</taxon>
        <taxon>Magnoliopsida</taxon>
        <taxon>eudicotyledons</taxon>
        <taxon>Gunneridae</taxon>
        <taxon>Pentapetalae</taxon>
        <taxon>asterids</taxon>
        <taxon>lamiids</taxon>
        <taxon>Lamiales</taxon>
        <taxon>Bignoniaceae</taxon>
        <taxon>Crescentiina</taxon>
        <taxon>Tabebuia alliance</taxon>
        <taxon>Handroanthus</taxon>
    </lineage>
</organism>
<evidence type="ECO:0008006" key="5">
    <source>
        <dbReference type="Google" id="ProtNLM"/>
    </source>
</evidence>
<feature type="transmembrane region" description="Helical" evidence="2">
    <location>
        <begin position="165"/>
        <end position="185"/>
    </location>
</feature>
<name>A0A2G9I715_9LAMI</name>
<dbReference type="PANTHER" id="PTHR32021:SF16">
    <property type="entry name" value="CASP-LIKE PROTEIN 5A2"/>
    <property type="match status" value="1"/>
</dbReference>
<evidence type="ECO:0000313" key="4">
    <source>
        <dbReference type="Proteomes" id="UP000231279"/>
    </source>
</evidence>
<gene>
    <name evidence="3" type="ORF">CDL12_01697</name>
</gene>
<dbReference type="GO" id="GO:0016020">
    <property type="term" value="C:membrane"/>
    <property type="evidence" value="ECO:0007669"/>
    <property type="project" value="TreeGrafter"/>
</dbReference>
<proteinExistence type="predicted"/>
<evidence type="ECO:0000313" key="3">
    <source>
        <dbReference type="EMBL" id="PIN25553.1"/>
    </source>
</evidence>
<keyword evidence="2" id="KW-1133">Transmembrane helix</keyword>
<dbReference type="Proteomes" id="UP000231279">
    <property type="component" value="Unassembled WGS sequence"/>
</dbReference>
<comment type="caution">
    <text evidence="3">The sequence shown here is derived from an EMBL/GenBank/DDBJ whole genome shotgun (WGS) entry which is preliminary data.</text>
</comment>
<dbReference type="AlphaFoldDB" id="A0A2G9I715"/>
<protein>
    <recommendedName>
        <fullName evidence="5">CASP-like protein</fullName>
    </recommendedName>
</protein>
<dbReference type="OrthoDB" id="828022at2759"/>
<reference evidence="4" key="1">
    <citation type="journal article" date="2018" name="Gigascience">
        <title>Genome assembly of the Pink Ipe (Handroanthus impetiginosus, Bignoniaceae), a highly valued, ecologically keystone Neotropical timber forest tree.</title>
        <authorList>
            <person name="Silva-Junior O.B."/>
            <person name="Grattapaglia D."/>
            <person name="Novaes E."/>
            <person name="Collevatti R.G."/>
        </authorList>
    </citation>
    <scope>NUCLEOTIDE SEQUENCE [LARGE SCALE GENOMIC DNA]</scope>
    <source>
        <strain evidence="4">cv. UFG-1</strain>
    </source>
</reference>
<evidence type="ECO:0000256" key="1">
    <source>
        <dbReference type="ARBA" id="ARBA00011489"/>
    </source>
</evidence>
<dbReference type="PANTHER" id="PTHR32021">
    <property type="entry name" value="CASP-LIKE PROTEIN 5B3"/>
    <property type="match status" value="1"/>
</dbReference>